<dbReference type="RefSeq" id="WP_157477665.1">
    <property type="nucleotide sequence ID" value="NZ_CP046566.1"/>
</dbReference>
<dbReference type="PROSITE" id="PS51257">
    <property type="entry name" value="PROKAR_LIPOPROTEIN"/>
    <property type="match status" value="1"/>
</dbReference>
<reference evidence="1 2" key="1">
    <citation type="submission" date="2019-11" db="EMBL/GenBank/DDBJ databases">
        <authorList>
            <person name="Im W.T."/>
        </authorList>
    </citation>
    <scope>NUCLEOTIDE SEQUENCE [LARGE SCALE GENOMIC DNA]</scope>
    <source>
        <strain evidence="1 2">SB-02</strain>
    </source>
</reference>
<dbReference type="Proteomes" id="UP000426027">
    <property type="component" value="Chromosome"/>
</dbReference>
<evidence type="ECO:0000313" key="2">
    <source>
        <dbReference type="Proteomes" id="UP000426027"/>
    </source>
</evidence>
<gene>
    <name evidence="1" type="ORF">GLV81_05830</name>
</gene>
<protein>
    <submittedName>
        <fullName evidence="1">Uncharacterized protein</fullName>
    </submittedName>
</protein>
<evidence type="ECO:0000313" key="1">
    <source>
        <dbReference type="EMBL" id="QGW27674.1"/>
    </source>
</evidence>
<name>A0A6I6G6H6_9BACT</name>
<dbReference type="AlphaFoldDB" id="A0A6I6G6H6"/>
<accession>A0A6I6G6H6</accession>
<dbReference type="KEGG" id="fls:GLV81_05830"/>
<dbReference type="EMBL" id="CP046566">
    <property type="protein sequence ID" value="QGW27674.1"/>
    <property type="molecule type" value="Genomic_DNA"/>
</dbReference>
<keyword evidence="2" id="KW-1185">Reference proteome</keyword>
<organism evidence="1 2">
    <name type="scientific">Phnomibacter ginsenosidimutans</name>
    <dbReference type="NCBI Taxonomy" id="2676868"/>
    <lineage>
        <taxon>Bacteria</taxon>
        <taxon>Pseudomonadati</taxon>
        <taxon>Bacteroidota</taxon>
        <taxon>Chitinophagia</taxon>
        <taxon>Chitinophagales</taxon>
        <taxon>Chitinophagaceae</taxon>
        <taxon>Phnomibacter</taxon>
    </lineage>
</organism>
<sequence>MKLSTPMLSMVSLATAFTLLICSCKSKRQARFEITNSTGHTIKNLTIQPDIDVNKYVDIEPNQKVIFKTSMTGMPKADGNYGLSFQGVDSSIDKTFGYFSNSLPLESITRIDIRPDTIIFKYEYNNY</sequence>
<proteinExistence type="predicted"/>